<accession>A0A3N6MDA4</accession>
<comment type="caution">
    <text evidence="1">The sequence shown here is derived from an EMBL/GenBank/DDBJ whole genome shotgun (WGS) entry which is preliminary data.</text>
</comment>
<keyword evidence="2" id="KW-1185">Reference proteome</keyword>
<dbReference type="Proteomes" id="UP000282323">
    <property type="component" value="Unassembled WGS sequence"/>
</dbReference>
<organism evidence="1 2">
    <name type="scientific">Natrarchaeobius chitinivorans</name>
    <dbReference type="NCBI Taxonomy" id="1679083"/>
    <lineage>
        <taxon>Archaea</taxon>
        <taxon>Methanobacteriati</taxon>
        <taxon>Methanobacteriota</taxon>
        <taxon>Stenosarchaea group</taxon>
        <taxon>Halobacteria</taxon>
        <taxon>Halobacteriales</taxon>
        <taxon>Natrialbaceae</taxon>
        <taxon>Natrarchaeobius</taxon>
    </lineage>
</organism>
<dbReference type="RefSeq" id="WP_124195657.1">
    <property type="nucleotide sequence ID" value="NZ_REGA01000008.1"/>
</dbReference>
<proteinExistence type="predicted"/>
<dbReference type="OrthoDB" id="186203at2157"/>
<name>A0A3N6MDA4_NATCH</name>
<dbReference type="EMBL" id="REGA01000008">
    <property type="protein sequence ID" value="RQG94590.1"/>
    <property type="molecule type" value="Genomic_DNA"/>
</dbReference>
<protein>
    <submittedName>
        <fullName evidence="1">Uncharacterized protein</fullName>
    </submittedName>
</protein>
<gene>
    <name evidence="1" type="ORF">EA473_10910</name>
</gene>
<sequence>MSVTVEIAEGQSIRVVEDRIETQPPDRLAFEIEGVLSMTDQLLAQFEGTTLKPSQIEISTGDAESVEIDLTEEPSLRLTAMDVGVQTPDSDDLSEGIDTLRSTMGDPTEIVDAKPAALAFTVEGSILDVSEETFDTLTEGDVSIETLSFAVEDAKMSDGGSADDVMLEIGLLGYGITVRRDGTVTIGIPGVSAGTGLL</sequence>
<dbReference type="AlphaFoldDB" id="A0A3N6MDA4"/>
<reference evidence="1 2" key="1">
    <citation type="submission" date="2018-10" db="EMBL/GenBank/DDBJ databases">
        <title>Natrarchaeobius chitinivorans gen. nov., sp. nov., and Natrarchaeobius haloalkaliphilus sp. nov., alkaliphilic, chitin-utilizing haloarchaea from hypersaline alkaline lakes.</title>
        <authorList>
            <person name="Sorokin D.Y."/>
            <person name="Elcheninov A.G."/>
            <person name="Kostrikina N.A."/>
            <person name="Bale N.J."/>
            <person name="Sinninghe Damste J.S."/>
            <person name="Khijniak T.V."/>
            <person name="Kublanov I.V."/>
            <person name="Toshchakov S.V."/>
        </authorList>
    </citation>
    <scope>NUCLEOTIDE SEQUENCE [LARGE SCALE GENOMIC DNA]</scope>
    <source>
        <strain evidence="1 2">AArcht4T</strain>
    </source>
</reference>
<evidence type="ECO:0000313" key="1">
    <source>
        <dbReference type="EMBL" id="RQG94590.1"/>
    </source>
</evidence>
<evidence type="ECO:0000313" key="2">
    <source>
        <dbReference type="Proteomes" id="UP000282323"/>
    </source>
</evidence>